<dbReference type="AlphaFoldDB" id="A0A2G4F0Z0"/>
<protein>
    <submittedName>
        <fullName evidence="2">Uma2 family endonuclease</fullName>
    </submittedName>
</protein>
<dbReference type="InterPro" id="IPR008538">
    <property type="entry name" value="Uma2"/>
</dbReference>
<reference evidence="2" key="1">
    <citation type="submission" date="2017-10" db="EMBL/GenBank/DDBJ databases">
        <title>Draft genome sequence of the planktic cyanobacteria Tychonema bourrellyi isolated from alpine lentic freshwater.</title>
        <authorList>
            <person name="Tett A."/>
            <person name="Armanini F."/>
            <person name="Asnicar F."/>
            <person name="Boscaini A."/>
            <person name="Pasolli E."/>
            <person name="Zolfo M."/>
            <person name="Donati C."/>
            <person name="Salmaso N."/>
            <person name="Segata N."/>
        </authorList>
    </citation>
    <scope>NUCLEOTIDE SEQUENCE</scope>
    <source>
        <strain evidence="2">FEM_GT703</strain>
    </source>
</reference>
<dbReference type="CDD" id="cd06260">
    <property type="entry name" value="DUF820-like"/>
    <property type="match status" value="1"/>
</dbReference>
<dbReference type="InterPro" id="IPR011335">
    <property type="entry name" value="Restrct_endonuc-II-like"/>
</dbReference>
<comment type="caution">
    <text evidence="2">The sequence shown here is derived from an EMBL/GenBank/DDBJ whole genome shotgun (WGS) entry which is preliminary data.</text>
</comment>
<dbReference type="EMBL" id="NXIB02000054">
    <property type="protein sequence ID" value="PHX55415.1"/>
    <property type="molecule type" value="Genomic_DNA"/>
</dbReference>
<keyword evidence="2" id="KW-0540">Nuclease</keyword>
<dbReference type="PANTHER" id="PTHR34107">
    <property type="entry name" value="SLL0198 PROTEIN-RELATED"/>
    <property type="match status" value="1"/>
</dbReference>
<name>A0A2G4F0Z0_9CYAN</name>
<dbReference type="Proteomes" id="UP000226442">
    <property type="component" value="Unassembled WGS sequence"/>
</dbReference>
<dbReference type="RefSeq" id="WP_096830652.1">
    <property type="nucleotide sequence ID" value="NZ_NXIB02000054.1"/>
</dbReference>
<evidence type="ECO:0000259" key="1">
    <source>
        <dbReference type="Pfam" id="PF05685"/>
    </source>
</evidence>
<sequence>MIQIATKTLTFEEFAEWKPENGRYELHNGEIVEMSQPIGDHEEVIGFSARKLTVEFDRLNLPYIIPGQALVKPPENESAYSPDILILNRRNLASEPLWKKFSTVTQGASIPLVVEVVSTNWQDDYIKKVGEYELIGIPEYWIVDYLGLGGRRFIGNPKQPTISIYRLIDGEYEISQFRGDDRIESPTFPELNLTVQQVFQAGLIADEIPGDTD</sequence>
<keyword evidence="2" id="KW-0255">Endonuclease</keyword>
<evidence type="ECO:0000313" key="3">
    <source>
        <dbReference type="Proteomes" id="UP000226442"/>
    </source>
</evidence>
<dbReference type="SUPFAM" id="SSF52980">
    <property type="entry name" value="Restriction endonuclease-like"/>
    <property type="match status" value="1"/>
</dbReference>
<keyword evidence="2" id="KW-0378">Hydrolase</keyword>
<organism evidence="2 3">
    <name type="scientific">Tychonema bourrellyi FEM_GT703</name>
    <dbReference type="NCBI Taxonomy" id="2040638"/>
    <lineage>
        <taxon>Bacteria</taxon>
        <taxon>Bacillati</taxon>
        <taxon>Cyanobacteriota</taxon>
        <taxon>Cyanophyceae</taxon>
        <taxon>Oscillatoriophycideae</taxon>
        <taxon>Oscillatoriales</taxon>
        <taxon>Microcoleaceae</taxon>
        <taxon>Tychonema</taxon>
    </lineage>
</organism>
<dbReference type="InterPro" id="IPR012296">
    <property type="entry name" value="Nuclease_put_TT1808"/>
</dbReference>
<accession>A0A2G4F0Z0</accession>
<feature type="domain" description="Putative restriction endonuclease" evidence="1">
    <location>
        <begin position="11"/>
        <end position="196"/>
    </location>
</feature>
<dbReference type="GO" id="GO:0004519">
    <property type="term" value="F:endonuclease activity"/>
    <property type="evidence" value="ECO:0007669"/>
    <property type="project" value="UniProtKB-KW"/>
</dbReference>
<gene>
    <name evidence="2" type="ORF">CP500_011125</name>
</gene>
<dbReference type="PANTHER" id="PTHR34107:SF2">
    <property type="entry name" value="SLL0888 PROTEIN"/>
    <property type="match status" value="1"/>
</dbReference>
<dbReference type="OrthoDB" id="428427at2"/>
<evidence type="ECO:0000313" key="2">
    <source>
        <dbReference type="EMBL" id="PHX55415.1"/>
    </source>
</evidence>
<keyword evidence="3" id="KW-1185">Reference proteome</keyword>
<dbReference type="Pfam" id="PF05685">
    <property type="entry name" value="Uma2"/>
    <property type="match status" value="1"/>
</dbReference>
<proteinExistence type="predicted"/>
<dbReference type="Gene3D" id="3.90.1570.10">
    <property type="entry name" value="tt1808, chain A"/>
    <property type="match status" value="1"/>
</dbReference>